<sequence length="120" mass="13255">MTKFVPQAIYNLSHSITTAIMASSHAPGLTLPNTSDDKPMVPNSLKAPTMWAKIDRLHPFTIEEVVPTRKRATCRAKAVQTWKRAKTLTDSSDSGSDSEEVSDESAVIGSIYSDWVTRLY</sequence>
<dbReference type="AlphaFoldDB" id="A0AAD1R3X4"/>
<evidence type="ECO:0000313" key="2">
    <source>
        <dbReference type="EMBL" id="CAH2223438.1"/>
    </source>
</evidence>
<dbReference type="EMBL" id="OW240912">
    <property type="protein sequence ID" value="CAH2223438.1"/>
    <property type="molecule type" value="Genomic_DNA"/>
</dbReference>
<accession>A0AAD1R3X4</accession>
<organism evidence="2 3">
    <name type="scientific">Pelobates cultripes</name>
    <name type="common">Western spadefoot toad</name>
    <dbReference type="NCBI Taxonomy" id="61616"/>
    <lineage>
        <taxon>Eukaryota</taxon>
        <taxon>Metazoa</taxon>
        <taxon>Chordata</taxon>
        <taxon>Craniata</taxon>
        <taxon>Vertebrata</taxon>
        <taxon>Euteleostomi</taxon>
        <taxon>Amphibia</taxon>
        <taxon>Batrachia</taxon>
        <taxon>Anura</taxon>
        <taxon>Pelobatoidea</taxon>
        <taxon>Pelobatidae</taxon>
        <taxon>Pelobates</taxon>
    </lineage>
</organism>
<feature type="region of interest" description="Disordered" evidence="1">
    <location>
        <begin position="85"/>
        <end position="105"/>
    </location>
</feature>
<reference evidence="2" key="1">
    <citation type="submission" date="2022-03" db="EMBL/GenBank/DDBJ databases">
        <authorList>
            <person name="Alioto T."/>
            <person name="Alioto T."/>
            <person name="Gomez Garrido J."/>
        </authorList>
    </citation>
    <scope>NUCLEOTIDE SEQUENCE</scope>
</reference>
<dbReference type="Proteomes" id="UP001295444">
    <property type="component" value="Chromosome 01"/>
</dbReference>
<keyword evidence="3" id="KW-1185">Reference proteome</keyword>
<gene>
    <name evidence="2" type="ORF">PECUL_23A000324</name>
</gene>
<evidence type="ECO:0000313" key="3">
    <source>
        <dbReference type="Proteomes" id="UP001295444"/>
    </source>
</evidence>
<proteinExistence type="predicted"/>
<evidence type="ECO:0000256" key="1">
    <source>
        <dbReference type="SAM" id="MobiDB-lite"/>
    </source>
</evidence>
<name>A0AAD1R3X4_PELCU</name>
<protein>
    <submittedName>
        <fullName evidence="2">Uncharacterized protein</fullName>
    </submittedName>
</protein>